<evidence type="ECO:0000313" key="3">
    <source>
        <dbReference type="Proteomes" id="UP000242949"/>
    </source>
</evidence>
<sequence length="299" mass="33072">MKQIMIKSFVLLLSLSLFTYTTTPTALADAIPEEAIITLGEDLSQEQRNTVLEDLGAPNVSEDQIIYVSNEEEHNYLGDHIPASQIGTNAISSAKVILRDDNTGISVTTNNINYITGDMYTNALATAGVTGAEIEVTAPFEVSGTGALTGIMKAYEETTGETIDEDVKKAANEEMVVTAELVDDEEIDEDEAIDLMNRIKEEIAEQSPETREELEDLIRGLADELGIDLSSDQLNQLVDLFNNLRNLNIDWGRVNDTIDATREWISDFAESEDGQNIISSIVQFFESVWDWFLSVFSND</sequence>
<dbReference type="Pfam" id="PF06207">
    <property type="entry name" value="DUF1002"/>
    <property type="match status" value="1"/>
</dbReference>
<evidence type="ECO:0000256" key="1">
    <source>
        <dbReference type="SAM" id="SignalP"/>
    </source>
</evidence>
<organism evidence="2 3">
    <name type="scientific">Pelagirhabdus alkalitolerans</name>
    <dbReference type="NCBI Taxonomy" id="1612202"/>
    <lineage>
        <taxon>Bacteria</taxon>
        <taxon>Bacillati</taxon>
        <taxon>Bacillota</taxon>
        <taxon>Bacilli</taxon>
        <taxon>Bacillales</taxon>
        <taxon>Bacillaceae</taxon>
        <taxon>Pelagirhabdus</taxon>
    </lineage>
</organism>
<dbReference type="EMBL" id="FMYI01000001">
    <property type="protein sequence ID" value="SDB83161.1"/>
    <property type="molecule type" value="Genomic_DNA"/>
</dbReference>
<dbReference type="RefSeq" id="WP_090792172.1">
    <property type="nucleotide sequence ID" value="NZ_FMYI01000001.1"/>
</dbReference>
<dbReference type="OrthoDB" id="9810153at2"/>
<reference evidence="3" key="1">
    <citation type="submission" date="2016-09" db="EMBL/GenBank/DDBJ databases">
        <authorList>
            <person name="Varghese N."/>
            <person name="Submissions S."/>
        </authorList>
    </citation>
    <scope>NUCLEOTIDE SEQUENCE [LARGE SCALE GENOMIC DNA]</scope>
    <source>
        <strain evidence="3">S5</strain>
    </source>
</reference>
<gene>
    <name evidence="2" type="ORF">SAMN05421734_101283</name>
</gene>
<keyword evidence="1" id="KW-0732">Signal</keyword>
<evidence type="ECO:0000313" key="2">
    <source>
        <dbReference type="EMBL" id="SDB83161.1"/>
    </source>
</evidence>
<keyword evidence="3" id="KW-1185">Reference proteome</keyword>
<dbReference type="Proteomes" id="UP000242949">
    <property type="component" value="Unassembled WGS sequence"/>
</dbReference>
<dbReference type="AlphaFoldDB" id="A0A1G6GMB5"/>
<dbReference type="InterPro" id="IPR009343">
    <property type="entry name" value="DUF1002"/>
</dbReference>
<feature type="chain" id="PRO_5017390551" evidence="1">
    <location>
        <begin position="29"/>
        <end position="299"/>
    </location>
</feature>
<protein>
    <submittedName>
        <fullName evidence="2">Uncharacterized protein YpuA, DUF1002 family</fullName>
    </submittedName>
</protein>
<dbReference type="STRING" id="1612202.SAMN05421734_101283"/>
<accession>A0A1G6GMB5</accession>
<proteinExistence type="predicted"/>
<name>A0A1G6GMB5_9BACI</name>
<feature type="signal peptide" evidence="1">
    <location>
        <begin position="1"/>
        <end position="28"/>
    </location>
</feature>